<evidence type="ECO:0000256" key="1">
    <source>
        <dbReference type="SAM" id="MobiDB-lite"/>
    </source>
</evidence>
<dbReference type="EMBL" id="LCBN01000016">
    <property type="protein sequence ID" value="KKS13798.1"/>
    <property type="molecule type" value="Genomic_DNA"/>
</dbReference>
<gene>
    <name evidence="2" type="ORF">UU67_C0016G0011</name>
</gene>
<dbReference type="AlphaFoldDB" id="A0A0G0ZLF0"/>
<sequence length="239" mass="27983">MGKVKESKNSKLFKELRLNEKFIADVKTFRKDFGIPPNGFKIHEAYAVWEEKYEPEYIEATIKVERIRFGYENKTMPASIKRKARISKFHLGLCKVLKRWNLSFEWYPSIQDYILFGRRQEKLDMHEAELRRESYNGIPLLEELVIKIGATISVKRFTKKYLGETIWNGSIDPLQKLMQGYKGKGQRPSKSKTKYQKRISKLLETKTDNELAGQPFMPGEPGTIRKHKSRLNAKFASKS</sequence>
<accession>A0A0G0ZLF0</accession>
<name>A0A0G0ZLF0_9BACT</name>
<evidence type="ECO:0000313" key="3">
    <source>
        <dbReference type="Proteomes" id="UP000034753"/>
    </source>
</evidence>
<dbReference type="Proteomes" id="UP000034753">
    <property type="component" value="Unassembled WGS sequence"/>
</dbReference>
<organism evidence="2 3">
    <name type="scientific">Candidatus Daviesbacteria bacterium GW2011_GWB1_41_5</name>
    <dbReference type="NCBI Taxonomy" id="1618429"/>
    <lineage>
        <taxon>Bacteria</taxon>
        <taxon>Candidatus Daviesiibacteriota</taxon>
    </lineage>
</organism>
<feature type="region of interest" description="Disordered" evidence="1">
    <location>
        <begin position="211"/>
        <end position="239"/>
    </location>
</feature>
<proteinExistence type="predicted"/>
<reference evidence="2 3" key="1">
    <citation type="journal article" date="2015" name="Nature">
        <title>rRNA introns, odd ribosomes, and small enigmatic genomes across a large radiation of phyla.</title>
        <authorList>
            <person name="Brown C.T."/>
            <person name="Hug L.A."/>
            <person name="Thomas B.C."/>
            <person name="Sharon I."/>
            <person name="Castelle C.J."/>
            <person name="Singh A."/>
            <person name="Wilkins M.J."/>
            <person name="Williams K.H."/>
            <person name="Banfield J.F."/>
        </authorList>
    </citation>
    <scope>NUCLEOTIDE SEQUENCE [LARGE SCALE GENOMIC DNA]</scope>
</reference>
<comment type="caution">
    <text evidence="2">The sequence shown here is derived from an EMBL/GenBank/DDBJ whole genome shotgun (WGS) entry which is preliminary data.</text>
</comment>
<evidence type="ECO:0000313" key="2">
    <source>
        <dbReference type="EMBL" id="KKS13798.1"/>
    </source>
</evidence>
<protein>
    <submittedName>
        <fullName evidence="2">Uncharacterized protein</fullName>
    </submittedName>
</protein>